<dbReference type="EMBL" id="JAYKXN010000005">
    <property type="protein sequence ID" value="KAK7285067.1"/>
    <property type="molecule type" value="Genomic_DNA"/>
</dbReference>
<gene>
    <name evidence="2" type="ORF">RJT34_19825</name>
</gene>
<feature type="transmembrane region" description="Helical" evidence="1">
    <location>
        <begin position="76"/>
        <end position="97"/>
    </location>
</feature>
<keyword evidence="1" id="KW-1133">Transmembrane helix</keyword>
<evidence type="ECO:0000256" key="1">
    <source>
        <dbReference type="SAM" id="Phobius"/>
    </source>
</evidence>
<comment type="caution">
    <text evidence="2">The sequence shown here is derived from an EMBL/GenBank/DDBJ whole genome shotgun (WGS) entry which is preliminary data.</text>
</comment>
<dbReference type="PANTHER" id="PTHR46158">
    <property type="entry name" value="OS02G0165000 PROTEIN"/>
    <property type="match status" value="1"/>
</dbReference>
<proteinExistence type="predicted"/>
<feature type="transmembrane region" description="Helical" evidence="1">
    <location>
        <begin position="48"/>
        <end position="70"/>
    </location>
</feature>
<accession>A0AAN9IRT1</accession>
<sequence>MLAYLCFLEQLLVSSMGSGAITVSLPFSCILCLLASMTSTTMVIRKHVWAYATVQFVLVVLSGRLFYSLLHKQAVLSIPLSTFTGFGVVMCGAYILVEFLEWRQRIGQLNHQRRSQEVTLSHQSYSSAATHQTQTDSQHREINIGDSAVRVC</sequence>
<dbReference type="AlphaFoldDB" id="A0AAN9IRT1"/>
<feature type="transmembrane region" description="Helical" evidence="1">
    <location>
        <begin position="12"/>
        <end position="36"/>
    </location>
</feature>
<evidence type="ECO:0000313" key="3">
    <source>
        <dbReference type="Proteomes" id="UP001359559"/>
    </source>
</evidence>
<name>A0AAN9IRT1_CLITE</name>
<dbReference type="Proteomes" id="UP001359559">
    <property type="component" value="Unassembled WGS sequence"/>
</dbReference>
<dbReference type="PANTHER" id="PTHR46158:SF10">
    <property type="entry name" value="RING-CH-TYPE DOMAIN-CONTAINING PROTEIN"/>
    <property type="match status" value="1"/>
</dbReference>
<keyword evidence="3" id="KW-1185">Reference proteome</keyword>
<evidence type="ECO:0000313" key="2">
    <source>
        <dbReference type="EMBL" id="KAK7285067.1"/>
    </source>
</evidence>
<keyword evidence="1" id="KW-0472">Membrane</keyword>
<reference evidence="2 3" key="1">
    <citation type="submission" date="2024-01" db="EMBL/GenBank/DDBJ databases">
        <title>The genomes of 5 underutilized Papilionoideae crops provide insights into root nodulation and disease resistance.</title>
        <authorList>
            <person name="Yuan L."/>
        </authorList>
    </citation>
    <scope>NUCLEOTIDE SEQUENCE [LARGE SCALE GENOMIC DNA]</scope>
    <source>
        <strain evidence="2">LY-2023</strain>
        <tissue evidence="2">Leaf</tissue>
    </source>
</reference>
<organism evidence="2 3">
    <name type="scientific">Clitoria ternatea</name>
    <name type="common">Butterfly pea</name>
    <dbReference type="NCBI Taxonomy" id="43366"/>
    <lineage>
        <taxon>Eukaryota</taxon>
        <taxon>Viridiplantae</taxon>
        <taxon>Streptophyta</taxon>
        <taxon>Embryophyta</taxon>
        <taxon>Tracheophyta</taxon>
        <taxon>Spermatophyta</taxon>
        <taxon>Magnoliopsida</taxon>
        <taxon>eudicotyledons</taxon>
        <taxon>Gunneridae</taxon>
        <taxon>Pentapetalae</taxon>
        <taxon>rosids</taxon>
        <taxon>fabids</taxon>
        <taxon>Fabales</taxon>
        <taxon>Fabaceae</taxon>
        <taxon>Papilionoideae</taxon>
        <taxon>50 kb inversion clade</taxon>
        <taxon>NPAAA clade</taxon>
        <taxon>indigoferoid/millettioid clade</taxon>
        <taxon>Phaseoleae</taxon>
        <taxon>Clitoria</taxon>
    </lineage>
</organism>
<protein>
    <submittedName>
        <fullName evidence="2">Uncharacterized protein</fullName>
    </submittedName>
</protein>
<keyword evidence="1" id="KW-0812">Transmembrane</keyword>